<keyword evidence="2 4" id="KW-0067">ATP-binding</keyword>
<evidence type="ECO:0000313" key="5">
    <source>
        <dbReference type="Proteomes" id="UP000294498"/>
    </source>
</evidence>
<dbReference type="PROSITE" id="PS00211">
    <property type="entry name" value="ABC_TRANSPORTER_1"/>
    <property type="match status" value="1"/>
</dbReference>
<evidence type="ECO:0000256" key="2">
    <source>
        <dbReference type="ARBA" id="ARBA00022840"/>
    </source>
</evidence>
<organism evidence="4 5">
    <name type="scientific">Dinghuibacter silviterrae</name>
    <dbReference type="NCBI Taxonomy" id="1539049"/>
    <lineage>
        <taxon>Bacteria</taxon>
        <taxon>Pseudomonadati</taxon>
        <taxon>Bacteroidota</taxon>
        <taxon>Chitinophagia</taxon>
        <taxon>Chitinophagales</taxon>
        <taxon>Chitinophagaceae</taxon>
        <taxon>Dinghuibacter</taxon>
    </lineage>
</organism>
<dbReference type="EMBL" id="SODV01000001">
    <property type="protein sequence ID" value="TDX01353.1"/>
    <property type="molecule type" value="Genomic_DNA"/>
</dbReference>
<dbReference type="Gene3D" id="3.40.50.300">
    <property type="entry name" value="P-loop containing nucleotide triphosphate hydrolases"/>
    <property type="match status" value="1"/>
</dbReference>
<feature type="domain" description="ABC transporter" evidence="3">
    <location>
        <begin position="13"/>
        <end position="242"/>
    </location>
</feature>
<reference evidence="4 5" key="1">
    <citation type="submission" date="2019-03" db="EMBL/GenBank/DDBJ databases">
        <title>Genomic Encyclopedia of Type Strains, Phase IV (KMG-IV): sequencing the most valuable type-strain genomes for metagenomic binning, comparative biology and taxonomic classification.</title>
        <authorList>
            <person name="Goeker M."/>
        </authorList>
    </citation>
    <scope>NUCLEOTIDE SEQUENCE [LARGE SCALE GENOMIC DNA]</scope>
    <source>
        <strain evidence="4 5">DSM 100059</strain>
    </source>
</reference>
<dbReference type="AlphaFoldDB" id="A0A4V6QA02"/>
<dbReference type="PROSITE" id="PS50893">
    <property type="entry name" value="ABC_TRANSPORTER_2"/>
    <property type="match status" value="1"/>
</dbReference>
<dbReference type="GO" id="GO:0005524">
    <property type="term" value="F:ATP binding"/>
    <property type="evidence" value="ECO:0007669"/>
    <property type="project" value="UniProtKB-KW"/>
</dbReference>
<dbReference type="SUPFAM" id="SSF52540">
    <property type="entry name" value="P-loop containing nucleoside triphosphate hydrolases"/>
    <property type="match status" value="1"/>
</dbReference>
<keyword evidence="5" id="KW-1185">Reference proteome</keyword>
<accession>A0A4V6QA02</accession>
<dbReference type="SMART" id="SM00382">
    <property type="entry name" value="AAA"/>
    <property type="match status" value="1"/>
</dbReference>
<evidence type="ECO:0000313" key="4">
    <source>
        <dbReference type="EMBL" id="TDX01353.1"/>
    </source>
</evidence>
<dbReference type="Pfam" id="PF00005">
    <property type="entry name" value="ABC_tran"/>
    <property type="match status" value="1"/>
</dbReference>
<gene>
    <name evidence="4" type="ORF">EDB95_2387</name>
</gene>
<evidence type="ECO:0000259" key="3">
    <source>
        <dbReference type="PROSITE" id="PS50893"/>
    </source>
</evidence>
<dbReference type="PANTHER" id="PTHR43582:SF2">
    <property type="entry name" value="LINEARMYCIN RESISTANCE ATP-BINDING PROTEIN LNRL"/>
    <property type="match status" value="1"/>
</dbReference>
<proteinExistence type="predicted"/>
<dbReference type="InterPro" id="IPR017871">
    <property type="entry name" value="ABC_transporter-like_CS"/>
</dbReference>
<sequence length="253" mass="28200">MTSVSVTSGASAIDISGLNFRYPRAERPVFTGLSLRVPEGRRFGLFGPNGAGKTTLMNLMTGLLSYKEGSIQLFGREAGRGTRSLFGFVPQDFSFYMELSPWQNLEFYGAWYGLSARETRRRATHLLDVLGLSDVRHQPARQFSGGMKRRLNLAIGVIHEPRLLFLDEPTVGVDVQTAYAIMHYLETLNTRGTTLVYTSHQLDEAERLCQTIALIDQGAILAEGAVHTLLAEHKKEDLRGLYLELTGKAYRDV</sequence>
<evidence type="ECO:0000256" key="1">
    <source>
        <dbReference type="ARBA" id="ARBA00022741"/>
    </source>
</evidence>
<dbReference type="InterPro" id="IPR003593">
    <property type="entry name" value="AAA+_ATPase"/>
</dbReference>
<dbReference type="InterPro" id="IPR003439">
    <property type="entry name" value="ABC_transporter-like_ATP-bd"/>
</dbReference>
<protein>
    <submittedName>
        <fullName evidence="4">ABC-2 type transport system ATP-binding protein</fullName>
    </submittedName>
</protein>
<dbReference type="InterPro" id="IPR027417">
    <property type="entry name" value="P-loop_NTPase"/>
</dbReference>
<keyword evidence="1" id="KW-0547">Nucleotide-binding</keyword>
<dbReference type="PANTHER" id="PTHR43582">
    <property type="entry name" value="LINEARMYCIN RESISTANCE ATP-BINDING PROTEIN LNRL"/>
    <property type="match status" value="1"/>
</dbReference>
<dbReference type="GO" id="GO:0016887">
    <property type="term" value="F:ATP hydrolysis activity"/>
    <property type="evidence" value="ECO:0007669"/>
    <property type="project" value="InterPro"/>
</dbReference>
<dbReference type="Proteomes" id="UP000294498">
    <property type="component" value="Unassembled WGS sequence"/>
</dbReference>
<dbReference type="RefSeq" id="WP_133993812.1">
    <property type="nucleotide sequence ID" value="NZ_SODV01000001.1"/>
</dbReference>
<name>A0A4V6QA02_9BACT</name>
<comment type="caution">
    <text evidence="4">The sequence shown here is derived from an EMBL/GenBank/DDBJ whole genome shotgun (WGS) entry which is preliminary data.</text>
</comment>
<dbReference type="OrthoDB" id="750260at2"/>